<reference evidence="1" key="1">
    <citation type="submission" date="2022-12" db="EMBL/GenBank/DDBJ databases">
        <title>Genome Sequence of Lasiodiplodia mahajangana.</title>
        <authorList>
            <person name="Buettner E."/>
        </authorList>
    </citation>
    <scope>NUCLEOTIDE SEQUENCE</scope>
    <source>
        <strain evidence="1">VT137</strain>
    </source>
</reference>
<evidence type="ECO:0000313" key="1">
    <source>
        <dbReference type="EMBL" id="KAJ8120309.1"/>
    </source>
</evidence>
<gene>
    <name evidence="1" type="ORF">O1611_g10398</name>
</gene>
<comment type="caution">
    <text evidence="1">The sequence shown here is derived from an EMBL/GenBank/DDBJ whole genome shotgun (WGS) entry which is preliminary data.</text>
</comment>
<keyword evidence="2" id="KW-1185">Reference proteome</keyword>
<dbReference type="Proteomes" id="UP001153332">
    <property type="component" value="Unassembled WGS sequence"/>
</dbReference>
<protein>
    <submittedName>
        <fullName evidence="1">Uncharacterized protein</fullName>
    </submittedName>
</protein>
<dbReference type="EMBL" id="JAPUUL010004134">
    <property type="protein sequence ID" value="KAJ8120309.1"/>
    <property type="molecule type" value="Genomic_DNA"/>
</dbReference>
<proteinExistence type="predicted"/>
<accession>A0ACC2IYY7</accession>
<name>A0ACC2IYY7_9PEZI</name>
<evidence type="ECO:0000313" key="2">
    <source>
        <dbReference type="Proteomes" id="UP001153332"/>
    </source>
</evidence>
<sequence length="534" mass="60310">MSGARTCKSTAEPALTALYRCPPFHRTYNKSPQASFVQFLQTLARPVSETSIRYRPKVKILRLDVDALLTKKLGGLQLQLKQVLKNLTRLQSVEFYHPADEPPYRELDLHLRWKFSREDLLCGLGPLPDGDESVGDKTVATILKSWRWNSRLAPADLALDRLSEVHALPSFRDLRKLAYVNYQLPSTTDFSARARESQEAQNRDLQAIAHFAASISALPNLQHLVIESSTLANGSLLERLPKTLAHLELVNCWEITSDDLSMFLMSHGNSLVHLTLKHCQSLSLGFLPVLGTSCPNLAHLEVDLSYFRHHASYADNKPEYATLLEVDQVPTWPSSIQSIEIINMRNWTREAAEMFFGSLMKNAKALPNLRRLEFKVILNIEWQFLKGSRPPPKEPGTLRQSNETKPKDADADEIDTSKSPARRSSRVTRLASTKNLAVRSLRPQKSTSTFDADDEDSSEDELSLTYASTRRRKGKTSTVKVAGLRNNEFIHGLCDVVDIQVDNQRPAEQQYSMFDFLDAPELSDPEWNGDEDDV</sequence>
<organism evidence="1 2">
    <name type="scientific">Lasiodiplodia mahajangana</name>
    <dbReference type="NCBI Taxonomy" id="1108764"/>
    <lineage>
        <taxon>Eukaryota</taxon>
        <taxon>Fungi</taxon>
        <taxon>Dikarya</taxon>
        <taxon>Ascomycota</taxon>
        <taxon>Pezizomycotina</taxon>
        <taxon>Dothideomycetes</taxon>
        <taxon>Dothideomycetes incertae sedis</taxon>
        <taxon>Botryosphaeriales</taxon>
        <taxon>Botryosphaeriaceae</taxon>
        <taxon>Lasiodiplodia</taxon>
    </lineage>
</organism>